<feature type="non-terminal residue" evidence="1">
    <location>
        <position position="1"/>
    </location>
</feature>
<sequence>LIAPYLERRIQEVIPTADIQVIVDWDETVERRERSDRALQLFTSFDPLTRGENSIQIPPFRRPDGKPQLPNGKAVSVAHSGDLTLAVSGAEGCDVEAVESRTPTIWRDLLGVERFALANIISQQISENLDTAATRVWVANECLKKAGAMVNAPLVLVESTADSGVWLKSGESAIGCFVVSVREVEKPLVFGVLVRKMGECNLGQLKSLSY</sequence>
<reference evidence="1" key="1">
    <citation type="submission" date="2022-06" db="EMBL/GenBank/DDBJ databases">
        <title>New cyanobacteria of genus Symplocastrum in benthos of Lake Baikal.</title>
        <authorList>
            <person name="Sorokovikova E."/>
            <person name="Tikhonova I."/>
            <person name="Krasnopeev A."/>
            <person name="Evseev P."/>
            <person name="Gladkikh A."/>
            <person name="Belykh O."/>
        </authorList>
    </citation>
    <scope>NUCLEOTIDE SEQUENCE</scope>
    <source>
        <strain evidence="1">BBK-W-15</strain>
    </source>
</reference>
<comment type="caution">
    <text evidence="1">The sequence shown here is derived from an EMBL/GenBank/DDBJ whole genome shotgun (WGS) entry which is preliminary data.</text>
</comment>
<proteinExistence type="predicted"/>
<organism evidence="1 2">
    <name type="scientific">Limnofasciculus baicalensis BBK-W-15</name>
    <dbReference type="NCBI Taxonomy" id="2699891"/>
    <lineage>
        <taxon>Bacteria</taxon>
        <taxon>Bacillati</taxon>
        <taxon>Cyanobacteriota</taxon>
        <taxon>Cyanophyceae</taxon>
        <taxon>Coleofasciculales</taxon>
        <taxon>Coleofasciculaceae</taxon>
        <taxon>Limnofasciculus</taxon>
        <taxon>Limnofasciculus baicalensis</taxon>
    </lineage>
</organism>
<dbReference type="Proteomes" id="UP001204953">
    <property type="component" value="Unassembled WGS sequence"/>
</dbReference>
<gene>
    <name evidence="1" type="ORF">NJ959_29685</name>
</gene>
<dbReference type="AlphaFoldDB" id="A0AAE3GZG1"/>
<keyword evidence="2" id="KW-1185">Reference proteome</keyword>
<accession>A0AAE3GZG1</accession>
<evidence type="ECO:0000313" key="2">
    <source>
        <dbReference type="Proteomes" id="UP001204953"/>
    </source>
</evidence>
<protein>
    <recommendedName>
        <fullName evidence="3">4'-phosphopantetheinyl transferase domain-containing protein</fullName>
    </recommendedName>
</protein>
<evidence type="ECO:0008006" key="3">
    <source>
        <dbReference type="Google" id="ProtNLM"/>
    </source>
</evidence>
<dbReference type="EMBL" id="JAMZMM010000684">
    <property type="protein sequence ID" value="MCP2732606.1"/>
    <property type="molecule type" value="Genomic_DNA"/>
</dbReference>
<name>A0AAE3GZG1_9CYAN</name>
<evidence type="ECO:0000313" key="1">
    <source>
        <dbReference type="EMBL" id="MCP2732606.1"/>
    </source>
</evidence>